<dbReference type="AlphaFoldDB" id="A0A2H0UQI7"/>
<name>A0A2H0UQI7_9BACT</name>
<dbReference type="EMBL" id="PFBB01000014">
    <property type="protein sequence ID" value="PIR88631.1"/>
    <property type="molecule type" value="Genomic_DNA"/>
</dbReference>
<evidence type="ECO:0000313" key="3">
    <source>
        <dbReference type="EMBL" id="PIR88631.1"/>
    </source>
</evidence>
<protein>
    <submittedName>
        <fullName evidence="3">Uncharacterized protein</fullName>
    </submittedName>
</protein>
<keyword evidence="2" id="KW-0812">Transmembrane</keyword>
<proteinExistence type="predicted"/>
<feature type="region of interest" description="Disordered" evidence="1">
    <location>
        <begin position="365"/>
        <end position="385"/>
    </location>
</feature>
<evidence type="ECO:0000256" key="1">
    <source>
        <dbReference type="SAM" id="MobiDB-lite"/>
    </source>
</evidence>
<dbReference type="Proteomes" id="UP000229615">
    <property type="component" value="Unassembled WGS sequence"/>
</dbReference>
<sequence>MKKILSLTLFFSILLPMITLATVYYEYAPDPWNSQRYFNTSGYVEQVFQTRKDILLTGFDFWLDNSGSTDDITLTLYDEFGSVLSTKIVSLSSTPSKPGGKKFHVDLNSNILLSGYSTYWVRISSLPWMGVYYSPTTVFLTHNEDAISPYLQGRARIDGEDQDFSFKYALHYLPPEGGGASVEEGAVVVEQLEPGVPIQTVVTNARVVAKTHHSVTLAWTTNVAADSGATLRTQLNPLYVVASGYDPTLELEHWLTIGGLGPDQLYFADVFSRQLDQNEELLTTYTIGFKTEKTSANAIVEDPINGEDTPPEDVAPEEGSEFVVVPDEVTDELGQAAGENEEGAIAGFDQINTAEQQLPPGIEGSSAGGDVKFSWTEPEDGPPRDGYRIDIFDEEHNLERQLYVDADATEADIAQLTAGKHNIVIYANDDQTFKKVAAPTDFLIRKGVSPIIWIGLAVLLIIGTTIGLSVWRYKKDQIQLAKFTNQ</sequence>
<keyword evidence="2" id="KW-0472">Membrane</keyword>
<evidence type="ECO:0000313" key="4">
    <source>
        <dbReference type="Proteomes" id="UP000229615"/>
    </source>
</evidence>
<evidence type="ECO:0000256" key="2">
    <source>
        <dbReference type="SAM" id="Phobius"/>
    </source>
</evidence>
<reference evidence="4" key="1">
    <citation type="submission" date="2017-09" db="EMBL/GenBank/DDBJ databases">
        <title>Depth-based differentiation of microbial function through sediment-hosted aquifers and enrichment of novel symbionts in the deep terrestrial subsurface.</title>
        <authorList>
            <person name="Probst A.J."/>
            <person name="Ladd B."/>
            <person name="Jarett J.K."/>
            <person name="Geller-Mcgrath D.E."/>
            <person name="Sieber C.M.K."/>
            <person name="Emerson J.B."/>
            <person name="Anantharaman K."/>
            <person name="Thomas B.C."/>
            <person name="Malmstrom R."/>
            <person name="Stieglmeier M."/>
            <person name="Klingl A."/>
            <person name="Woyke T."/>
            <person name="Ryan C.M."/>
            <person name="Banfield J.F."/>
        </authorList>
    </citation>
    <scope>NUCLEOTIDE SEQUENCE [LARGE SCALE GENOMIC DNA]</scope>
</reference>
<organism evidence="3 4">
    <name type="scientific">Candidatus Harrisonbacteria bacterium CG10_big_fil_rev_8_21_14_0_10_44_23</name>
    <dbReference type="NCBI Taxonomy" id="1974585"/>
    <lineage>
        <taxon>Bacteria</taxon>
        <taxon>Candidatus Harrisoniibacteriota</taxon>
    </lineage>
</organism>
<gene>
    <name evidence="3" type="ORF">COU09_01460</name>
</gene>
<feature type="transmembrane region" description="Helical" evidence="2">
    <location>
        <begin position="451"/>
        <end position="471"/>
    </location>
</feature>
<keyword evidence="2" id="KW-1133">Transmembrane helix</keyword>
<comment type="caution">
    <text evidence="3">The sequence shown here is derived from an EMBL/GenBank/DDBJ whole genome shotgun (WGS) entry which is preliminary data.</text>
</comment>
<accession>A0A2H0UQI7</accession>